<dbReference type="AlphaFoldDB" id="A0AAN9Z7H5"/>
<name>A0AAN9Z7H5_9ORTH</name>
<proteinExistence type="predicted"/>
<accession>A0AAN9Z7H5</accession>
<keyword evidence="3" id="KW-1185">Reference proteome</keyword>
<gene>
    <name evidence="2" type="ORF">R5R35_009799</name>
</gene>
<sequence length="133" mass="14890">MDFPSCENSVGSTVLKIILFPPFFHALLFLLSLHPHPGGLCSLSFHPRITSPFTHTHTHTHTHVRRVSPCSAHDSRQTVLRASPDISTHPSPLTTGGRLPSLHRAPVRAKRRVSLRRPRPRLGLTKHGPLYLR</sequence>
<dbReference type="Proteomes" id="UP001378592">
    <property type="component" value="Unassembled WGS sequence"/>
</dbReference>
<reference evidence="2 3" key="1">
    <citation type="submission" date="2024-03" db="EMBL/GenBank/DDBJ databases">
        <title>The genome assembly and annotation of the cricket Gryllus longicercus Weissman &amp; Gray.</title>
        <authorList>
            <person name="Szrajer S."/>
            <person name="Gray D."/>
            <person name="Ylla G."/>
        </authorList>
    </citation>
    <scope>NUCLEOTIDE SEQUENCE [LARGE SCALE GENOMIC DNA]</scope>
    <source>
        <strain evidence="2">DAG 2021-001</strain>
        <tissue evidence="2">Whole body minus gut</tissue>
    </source>
</reference>
<feature type="compositionally biased region" description="Polar residues" evidence="1">
    <location>
        <begin position="81"/>
        <end position="94"/>
    </location>
</feature>
<evidence type="ECO:0000313" key="3">
    <source>
        <dbReference type="Proteomes" id="UP001378592"/>
    </source>
</evidence>
<feature type="compositionally biased region" description="Basic residues" evidence="1">
    <location>
        <begin position="106"/>
        <end position="120"/>
    </location>
</feature>
<evidence type="ECO:0000313" key="2">
    <source>
        <dbReference type="EMBL" id="KAK7865634.1"/>
    </source>
</evidence>
<feature type="region of interest" description="Disordered" evidence="1">
    <location>
        <begin position="106"/>
        <end position="133"/>
    </location>
</feature>
<organism evidence="2 3">
    <name type="scientific">Gryllus longicercus</name>
    <dbReference type="NCBI Taxonomy" id="2509291"/>
    <lineage>
        <taxon>Eukaryota</taxon>
        <taxon>Metazoa</taxon>
        <taxon>Ecdysozoa</taxon>
        <taxon>Arthropoda</taxon>
        <taxon>Hexapoda</taxon>
        <taxon>Insecta</taxon>
        <taxon>Pterygota</taxon>
        <taxon>Neoptera</taxon>
        <taxon>Polyneoptera</taxon>
        <taxon>Orthoptera</taxon>
        <taxon>Ensifera</taxon>
        <taxon>Gryllidea</taxon>
        <taxon>Grylloidea</taxon>
        <taxon>Gryllidae</taxon>
        <taxon>Gryllinae</taxon>
        <taxon>Gryllus</taxon>
    </lineage>
</organism>
<evidence type="ECO:0000256" key="1">
    <source>
        <dbReference type="SAM" id="MobiDB-lite"/>
    </source>
</evidence>
<feature type="region of interest" description="Disordered" evidence="1">
    <location>
        <begin position="81"/>
        <end position="100"/>
    </location>
</feature>
<protein>
    <submittedName>
        <fullName evidence="2">Uncharacterized protein</fullName>
    </submittedName>
</protein>
<dbReference type="EMBL" id="JAZDUA010000170">
    <property type="protein sequence ID" value="KAK7865634.1"/>
    <property type="molecule type" value="Genomic_DNA"/>
</dbReference>
<comment type="caution">
    <text evidence="2">The sequence shown here is derived from an EMBL/GenBank/DDBJ whole genome shotgun (WGS) entry which is preliminary data.</text>
</comment>